<dbReference type="InterPro" id="IPR000644">
    <property type="entry name" value="CBS_dom"/>
</dbReference>
<evidence type="ECO:0000256" key="1">
    <source>
        <dbReference type="ARBA" id="ARBA00023122"/>
    </source>
</evidence>
<keyword evidence="5" id="KW-1185">Reference proteome</keyword>
<evidence type="ECO:0000259" key="3">
    <source>
        <dbReference type="PROSITE" id="PS51371"/>
    </source>
</evidence>
<dbReference type="RefSeq" id="WP_158766062.1">
    <property type="nucleotide sequence ID" value="NZ_CP047045.1"/>
</dbReference>
<dbReference type="PROSITE" id="PS51371">
    <property type="entry name" value="CBS"/>
    <property type="match status" value="2"/>
</dbReference>
<sequence>MIVQHVMSRDVRTVTPEATIREAARIMADADVGALPVAAGDRLAGMVTDRDIAIRAVAVGKGPETTVGEVMTHDVLYCHEDEDVHHVSDNMGEMQVRRLPVVDVEKRLVGIVSLADIALAVNAEEAGEALEGIARPGGERSQSIDGRA</sequence>
<evidence type="ECO:0000313" key="4">
    <source>
        <dbReference type="EMBL" id="QGZ95180.1"/>
    </source>
</evidence>
<proteinExistence type="predicted"/>
<feature type="domain" description="CBS" evidence="3">
    <location>
        <begin position="7"/>
        <end position="64"/>
    </location>
</feature>
<protein>
    <submittedName>
        <fullName evidence="4">Hypoxic response protein 1</fullName>
    </submittedName>
</protein>
<dbReference type="Proteomes" id="UP000431269">
    <property type="component" value="Chromosome"/>
</dbReference>
<accession>A0A6I6MJ64</accession>
<dbReference type="SUPFAM" id="SSF54631">
    <property type="entry name" value="CBS-domain pair"/>
    <property type="match status" value="1"/>
</dbReference>
<dbReference type="InterPro" id="IPR046342">
    <property type="entry name" value="CBS_dom_sf"/>
</dbReference>
<evidence type="ECO:0000313" key="5">
    <source>
        <dbReference type="Proteomes" id="UP000431269"/>
    </source>
</evidence>
<gene>
    <name evidence="4" type="primary">hrp1_2</name>
    <name evidence="4" type="ORF">DSM104635_02024</name>
</gene>
<keyword evidence="1 2" id="KW-0129">CBS domain</keyword>
<dbReference type="Gene3D" id="3.10.580.10">
    <property type="entry name" value="CBS-domain"/>
    <property type="match status" value="1"/>
</dbReference>
<dbReference type="CDD" id="cd04622">
    <property type="entry name" value="CBS_pair_HRP1_like"/>
    <property type="match status" value="1"/>
</dbReference>
<dbReference type="PANTHER" id="PTHR43080:SF2">
    <property type="entry name" value="CBS DOMAIN-CONTAINING PROTEIN"/>
    <property type="match status" value="1"/>
</dbReference>
<organism evidence="4 5">
    <name type="scientific">Terricaulis silvestris</name>
    <dbReference type="NCBI Taxonomy" id="2686094"/>
    <lineage>
        <taxon>Bacteria</taxon>
        <taxon>Pseudomonadati</taxon>
        <taxon>Pseudomonadota</taxon>
        <taxon>Alphaproteobacteria</taxon>
        <taxon>Caulobacterales</taxon>
        <taxon>Caulobacteraceae</taxon>
        <taxon>Terricaulis</taxon>
    </lineage>
</organism>
<dbReference type="Pfam" id="PF00571">
    <property type="entry name" value="CBS"/>
    <property type="match status" value="2"/>
</dbReference>
<dbReference type="InterPro" id="IPR051257">
    <property type="entry name" value="Diverse_CBS-Domain"/>
</dbReference>
<dbReference type="PANTHER" id="PTHR43080">
    <property type="entry name" value="CBS DOMAIN-CONTAINING PROTEIN CBSX3, MITOCHONDRIAL"/>
    <property type="match status" value="1"/>
</dbReference>
<dbReference type="EMBL" id="CP047045">
    <property type="protein sequence ID" value="QGZ95180.1"/>
    <property type="molecule type" value="Genomic_DNA"/>
</dbReference>
<evidence type="ECO:0000256" key="2">
    <source>
        <dbReference type="PROSITE-ProRule" id="PRU00703"/>
    </source>
</evidence>
<dbReference type="SMART" id="SM00116">
    <property type="entry name" value="CBS"/>
    <property type="match status" value="2"/>
</dbReference>
<dbReference type="KEGG" id="tsv:DSM104635_02024"/>
<reference evidence="5" key="1">
    <citation type="submission" date="2019-12" db="EMBL/GenBank/DDBJ databases">
        <title>Complete genome of Terracaulis silvestris 0127_4.</title>
        <authorList>
            <person name="Vieira S."/>
            <person name="Riedel T."/>
            <person name="Sproer C."/>
            <person name="Pascual J."/>
            <person name="Boedeker C."/>
            <person name="Overmann J."/>
        </authorList>
    </citation>
    <scope>NUCLEOTIDE SEQUENCE [LARGE SCALE GENOMIC DNA]</scope>
    <source>
        <strain evidence="5">0127_4</strain>
    </source>
</reference>
<feature type="domain" description="CBS" evidence="3">
    <location>
        <begin position="71"/>
        <end position="128"/>
    </location>
</feature>
<name>A0A6I6MJ64_9CAUL</name>
<dbReference type="AlphaFoldDB" id="A0A6I6MJ64"/>